<dbReference type="EMBL" id="CP034550">
    <property type="protein sequence ID" value="QFZ20724.1"/>
    <property type="molecule type" value="Genomic_DNA"/>
</dbReference>
<reference evidence="2" key="1">
    <citation type="journal article" date="2021" name="Curr. Microbiol.">
        <title>Complete genome of nocamycin-producing strain Saccharothrix syringae NRRL B-16468 reveals the biosynthetic potential for secondary metabolites.</title>
        <authorList>
            <person name="Mo X."/>
            <person name="Yang S."/>
        </authorList>
    </citation>
    <scope>NUCLEOTIDE SEQUENCE [LARGE SCALE GENOMIC DNA]</scope>
    <source>
        <strain evidence="2">ATCC 51364 / DSM 43886 / JCM 6844 / KCTC 9398 / NBRC 14523 / NRRL B-16468 / INA 2240</strain>
    </source>
</reference>
<organism evidence="1 2">
    <name type="scientific">Saccharothrix syringae</name>
    <name type="common">Nocardiopsis syringae</name>
    <dbReference type="NCBI Taxonomy" id="103733"/>
    <lineage>
        <taxon>Bacteria</taxon>
        <taxon>Bacillati</taxon>
        <taxon>Actinomycetota</taxon>
        <taxon>Actinomycetes</taxon>
        <taxon>Pseudonocardiales</taxon>
        <taxon>Pseudonocardiaceae</taxon>
        <taxon>Saccharothrix</taxon>
    </lineage>
</organism>
<dbReference type="Proteomes" id="UP000325787">
    <property type="component" value="Chromosome"/>
</dbReference>
<dbReference type="AlphaFoldDB" id="A0A5Q0H498"/>
<dbReference type="InterPro" id="IPR012964">
    <property type="entry name" value="DUF1702"/>
</dbReference>
<keyword evidence="2" id="KW-1185">Reference proteome</keyword>
<name>A0A5Q0H498_SACSY</name>
<proteinExistence type="predicted"/>
<sequence>MAGPWRALRRRVLTPGVSNTKLEVRGFHEKDAAARDLLETVGRSFLEGYAYAAEARTPEEPEERLEQVPRRFRGFAYEGAAMGFAVRDGLPLGRGGWTTRFLAGPAARHSYMAYVGVGWAMARVPRFRWSRLELGDPLLRWLALDGYGFHQAYFRTEKYVREQYREPAFPWPGGDHAWYADHAIDQGVGRAMWFVGGADQAVVADLVDAFAAERRPDLYSGAGLAATYAGAADEGELRAFRDRVGEHLPHVAQGSAFAATARLEAGLADEHTALATRVFCGMSPEEARELCDRTRPATAAEVPDEPGVPSYEVWRRRITAAFVTGAEVSP</sequence>
<accession>A0A5Q0H498</accession>
<dbReference type="RefSeq" id="WP_033428898.1">
    <property type="nucleotide sequence ID" value="NZ_CP034550.1"/>
</dbReference>
<dbReference type="Pfam" id="PF08012">
    <property type="entry name" value="DUF1702"/>
    <property type="match status" value="1"/>
</dbReference>
<evidence type="ECO:0000313" key="1">
    <source>
        <dbReference type="EMBL" id="QFZ20724.1"/>
    </source>
</evidence>
<dbReference type="OrthoDB" id="2530105at2"/>
<gene>
    <name evidence="1" type="ORF">EKG83_27960</name>
</gene>
<protein>
    <submittedName>
        <fullName evidence="1">DUF1702 family protein</fullName>
    </submittedName>
</protein>
<dbReference type="KEGG" id="ssyi:EKG83_27960"/>
<evidence type="ECO:0000313" key="2">
    <source>
        <dbReference type="Proteomes" id="UP000325787"/>
    </source>
</evidence>